<comment type="caution">
    <text evidence="1">The sequence shown here is derived from an EMBL/GenBank/DDBJ whole genome shotgun (WGS) entry which is preliminary data.</text>
</comment>
<evidence type="ECO:0000313" key="1">
    <source>
        <dbReference type="EMBL" id="EEE07360.1"/>
    </source>
</evidence>
<proteinExistence type="predicted"/>
<gene>
    <name evidence="1" type="ORF">BURMUCGD2_6463</name>
</gene>
<sequence length="55" mass="5871">MGTHRRCVVDGTACGSPSDASILAIVPHATLTAGLTILQAGQRRARWRLWPCARA</sequence>
<dbReference type="AlphaFoldDB" id="B9BP42"/>
<dbReference type="Proteomes" id="UP000004535">
    <property type="component" value="Unassembled WGS sequence"/>
</dbReference>
<name>B9BP42_9BURK</name>
<organism evidence="1 2">
    <name type="scientific">Burkholderia multivorans CGD2</name>
    <dbReference type="NCBI Taxonomy" id="513052"/>
    <lineage>
        <taxon>Bacteria</taxon>
        <taxon>Pseudomonadati</taxon>
        <taxon>Pseudomonadota</taxon>
        <taxon>Betaproteobacteria</taxon>
        <taxon>Burkholderiales</taxon>
        <taxon>Burkholderiaceae</taxon>
        <taxon>Burkholderia</taxon>
        <taxon>Burkholderia cepacia complex</taxon>
    </lineage>
</organism>
<protein>
    <submittedName>
        <fullName evidence="1">Uncharacterized protein</fullName>
    </submittedName>
</protein>
<evidence type="ECO:0000313" key="2">
    <source>
        <dbReference type="Proteomes" id="UP000004535"/>
    </source>
</evidence>
<dbReference type="EMBL" id="ACFC01000004">
    <property type="protein sequence ID" value="EEE07360.1"/>
    <property type="molecule type" value="Genomic_DNA"/>
</dbReference>
<accession>B9BP42</accession>
<reference evidence="1 2" key="1">
    <citation type="journal article" date="2012" name="J. Bacteriol.">
        <title>Draft Genome Sequence Determination for Cystic Fibrosis and Chronic Granulomatous Disease Burkholderia multivorans Isolates.</title>
        <authorList>
            <person name="Varga J.J."/>
            <person name="Losada L."/>
            <person name="Zelazny A.M."/>
            <person name="Brinkac L."/>
            <person name="Harkins D."/>
            <person name="Radune D."/>
            <person name="Hostetler J."/>
            <person name="Sampaio E.P."/>
            <person name="Ronning C.M."/>
            <person name="Nierman W.C."/>
            <person name="Greenberg D.E."/>
            <person name="Holland S.M."/>
            <person name="Goldberg J.B."/>
        </authorList>
    </citation>
    <scope>NUCLEOTIDE SEQUENCE [LARGE SCALE GENOMIC DNA]</scope>
    <source>
        <strain evidence="1 2">CGD2</strain>
    </source>
</reference>